<organism evidence="6">
    <name type="scientific">Chelativorans sp. (strain BNC1)</name>
    <dbReference type="NCBI Taxonomy" id="266779"/>
    <lineage>
        <taxon>Bacteria</taxon>
        <taxon>Pseudomonadati</taxon>
        <taxon>Pseudomonadota</taxon>
        <taxon>Alphaproteobacteria</taxon>
        <taxon>Hyphomicrobiales</taxon>
        <taxon>Phyllobacteriaceae</taxon>
        <taxon>Chelativorans</taxon>
    </lineage>
</organism>
<dbReference type="SMART" id="SM00530">
    <property type="entry name" value="HTH_XRE"/>
    <property type="match status" value="1"/>
</dbReference>
<sequence>MDIRELFGSNLRRYRLAAGLSQEAVAERIGADRAHVSAMERGVQNVTLLTLWHTAQAVGVKPADLLAETDSTERASGIAAPSRKTRKGKPGASRAQGSAG</sequence>
<dbReference type="PROSITE" id="PS50943">
    <property type="entry name" value="HTH_CROC1"/>
    <property type="match status" value="1"/>
</dbReference>
<dbReference type="OrthoDB" id="2986852at2"/>
<reference evidence="6" key="1">
    <citation type="submission" date="2006-06" db="EMBL/GenBank/DDBJ databases">
        <title>Complete sequence of chromosome of Chelativorans sp. BNC1.</title>
        <authorList>
            <consortium name="US DOE Joint Genome Institute"/>
            <person name="Copeland A."/>
            <person name="Lucas S."/>
            <person name="Lapidus A."/>
            <person name="Barry K."/>
            <person name="Detter J.C."/>
            <person name="Glavina del Rio T."/>
            <person name="Hammon N."/>
            <person name="Israni S."/>
            <person name="Dalin E."/>
            <person name="Tice H."/>
            <person name="Pitluck S."/>
            <person name="Chertkov O."/>
            <person name="Brettin T."/>
            <person name="Bruce D."/>
            <person name="Han C."/>
            <person name="Tapia R."/>
            <person name="Gilna P."/>
            <person name="Schmutz J."/>
            <person name="Larimer F."/>
            <person name="Land M."/>
            <person name="Hauser L."/>
            <person name="Kyrpides N."/>
            <person name="Mikhailova N."/>
            <person name="Richardson P."/>
        </authorList>
    </citation>
    <scope>NUCLEOTIDE SEQUENCE</scope>
    <source>
        <strain evidence="6">BNC1</strain>
    </source>
</reference>
<evidence type="ECO:0000256" key="4">
    <source>
        <dbReference type="SAM" id="MobiDB-lite"/>
    </source>
</evidence>
<accession>Q11FV8</accession>
<dbReference type="GO" id="GO:0003700">
    <property type="term" value="F:DNA-binding transcription factor activity"/>
    <property type="evidence" value="ECO:0007669"/>
    <property type="project" value="TreeGrafter"/>
</dbReference>
<keyword evidence="2" id="KW-0238">DNA-binding</keyword>
<evidence type="ECO:0000259" key="5">
    <source>
        <dbReference type="PROSITE" id="PS50943"/>
    </source>
</evidence>
<proteinExistence type="predicted"/>
<protein>
    <submittedName>
        <fullName evidence="6">Transcriptional regulator, XRE family</fullName>
    </submittedName>
</protein>
<dbReference type="InterPro" id="IPR010982">
    <property type="entry name" value="Lambda_DNA-bd_dom_sf"/>
</dbReference>
<feature type="domain" description="HTH cro/C1-type" evidence="5">
    <location>
        <begin position="11"/>
        <end position="65"/>
    </location>
</feature>
<name>Q11FV8_CHESB</name>
<dbReference type="GO" id="GO:0005829">
    <property type="term" value="C:cytosol"/>
    <property type="evidence" value="ECO:0007669"/>
    <property type="project" value="TreeGrafter"/>
</dbReference>
<gene>
    <name evidence="6" type="ordered locus">Meso_2329</name>
</gene>
<dbReference type="KEGG" id="mes:Meso_2329"/>
<keyword evidence="1" id="KW-0805">Transcription regulation</keyword>
<dbReference type="SUPFAM" id="SSF47413">
    <property type="entry name" value="lambda repressor-like DNA-binding domains"/>
    <property type="match status" value="1"/>
</dbReference>
<feature type="region of interest" description="Disordered" evidence="4">
    <location>
        <begin position="64"/>
        <end position="100"/>
    </location>
</feature>
<dbReference type="Gene3D" id="1.10.260.40">
    <property type="entry name" value="lambda repressor-like DNA-binding domains"/>
    <property type="match status" value="1"/>
</dbReference>
<dbReference type="PANTHER" id="PTHR46797">
    <property type="entry name" value="HTH-TYPE TRANSCRIPTIONAL REGULATOR"/>
    <property type="match status" value="1"/>
</dbReference>
<dbReference type="STRING" id="266779.Meso_2329"/>
<evidence type="ECO:0000256" key="1">
    <source>
        <dbReference type="ARBA" id="ARBA00023015"/>
    </source>
</evidence>
<keyword evidence="3" id="KW-0804">Transcription</keyword>
<dbReference type="InterPro" id="IPR050807">
    <property type="entry name" value="TransReg_Diox_bact_type"/>
</dbReference>
<dbReference type="AlphaFoldDB" id="Q11FV8"/>
<dbReference type="EMBL" id="CP000390">
    <property type="protein sequence ID" value="ABG63717.1"/>
    <property type="molecule type" value="Genomic_DNA"/>
</dbReference>
<evidence type="ECO:0000313" key="6">
    <source>
        <dbReference type="EMBL" id="ABG63717.1"/>
    </source>
</evidence>
<dbReference type="Pfam" id="PF01381">
    <property type="entry name" value="HTH_3"/>
    <property type="match status" value="1"/>
</dbReference>
<dbReference type="HOGENOM" id="CLU_066192_29_1_5"/>
<dbReference type="GO" id="GO:0003677">
    <property type="term" value="F:DNA binding"/>
    <property type="evidence" value="ECO:0007669"/>
    <property type="project" value="UniProtKB-KW"/>
</dbReference>
<dbReference type="InterPro" id="IPR001387">
    <property type="entry name" value="Cro/C1-type_HTH"/>
</dbReference>
<dbReference type="CDD" id="cd00093">
    <property type="entry name" value="HTH_XRE"/>
    <property type="match status" value="1"/>
</dbReference>
<evidence type="ECO:0000256" key="3">
    <source>
        <dbReference type="ARBA" id="ARBA00023163"/>
    </source>
</evidence>
<evidence type="ECO:0000256" key="2">
    <source>
        <dbReference type="ARBA" id="ARBA00023125"/>
    </source>
</evidence>
<dbReference type="eggNOG" id="COG1396">
    <property type="taxonomic scope" value="Bacteria"/>
</dbReference>
<dbReference type="PANTHER" id="PTHR46797:SF23">
    <property type="entry name" value="HTH-TYPE TRANSCRIPTIONAL REGULATOR SUTR"/>
    <property type="match status" value="1"/>
</dbReference>